<organism evidence="1 2">
    <name type="scientific">Pyruvatibacter mobilis</name>
    <dbReference type="NCBI Taxonomy" id="1712261"/>
    <lineage>
        <taxon>Bacteria</taxon>
        <taxon>Pseudomonadati</taxon>
        <taxon>Pseudomonadota</taxon>
        <taxon>Alphaproteobacteria</taxon>
        <taxon>Hyphomicrobiales</taxon>
        <taxon>Parvibaculaceae</taxon>
        <taxon>Pyruvatibacter</taxon>
    </lineage>
</organism>
<dbReference type="PANTHER" id="PTHR39337:SF1">
    <property type="entry name" value="BLR5642 PROTEIN"/>
    <property type="match status" value="1"/>
</dbReference>
<dbReference type="Proteomes" id="UP000470384">
    <property type="component" value="Unassembled WGS sequence"/>
</dbReference>
<protein>
    <submittedName>
        <fullName evidence="1">DUF488 family protein</fullName>
    </submittedName>
</protein>
<dbReference type="InterPro" id="IPR014519">
    <property type="entry name" value="UCP024492"/>
</dbReference>
<dbReference type="Pfam" id="PF04343">
    <property type="entry name" value="DUF488"/>
    <property type="match status" value="1"/>
</dbReference>
<accession>A0A845QE73</accession>
<name>A0A845QE73_9HYPH</name>
<reference evidence="1 2" key="1">
    <citation type="journal article" date="2016" name="Int. J. Syst. Evol. Microbiol.">
        <title>Pyruvatibacter mobilis gen. nov., sp. nov., a marine bacterium from the culture broth of Picochlorum sp. 122.</title>
        <authorList>
            <person name="Wang G."/>
            <person name="Tang M."/>
            <person name="Wu H."/>
            <person name="Dai S."/>
            <person name="Li T."/>
            <person name="Chen C."/>
            <person name="He H."/>
            <person name="Fan J."/>
            <person name="Xiang W."/>
            <person name="Li X."/>
        </authorList>
    </citation>
    <scope>NUCLEOTIDE SEQUENCE [LARGE SCALE GENOMIC DNA]</scope>
    <source>
        <strain evidence="1 2">GYP-11</strain>
    </source>
</reference>
<dbReference type="InterPro" id="IPR007438">
    <property type="entry name" value="DUF488"/>
</dbReference>
<dbReference type="AlphaFoldDB" id="A0A845QE73"/>
<dbReference type="GeneID" id="300653800"/>
<comment type="caution">
    <text evidence="1">The sequence shown here is derived from an EMBL/GenBank/DDBJ whole genome shotgun (WGS) entry which is preliminary data.</text>
</comment>
<evidence type="ECO:0000313" key="2">
    <source>
        <dbReference type="Proteomes" id="UP000470384"/>
    </source>
</evidence>
<dbReference type="PIRSF" id="PIRSF024492">
    <property type="entry name" value="UCP024492"/>
    <property type="match status" value="1"/>
</dbReference>
<proteinExistence type="predicted"/>
<sequence length="152" mass="17142">MLSTIGYEGASLEDFISTMREAGIEVLIDIRERAQSRRKGFSKTALSEALADAGIEYIHLRELGDPKQGRDAARRGDWKEFRRVFNGVLRSNSAKEGIDRISSIASGRSVCLLCYERDEKTCHRKIVSEIVESRLCTKTRHLGVRRLERAAA</sequence>
<dbReference type="PANTHER" id="PTHR39337">
    <property type="entry name" value="BLR5642 PROTEIN"/>
    <property type="match status" value="1"/>
</dbReference>
<dbReference type="RefSeq" id="WP_160588727.1">
    <property type="nucleotide sequence ID" value="NZ_BMHN01000001.1"/>
</dbReference>
<dbReference type="EMBL" id="WXYQ01000011">
    <property type="protein sequence ID" value="NBG96694.1"/>
    <property type="molecule type" value="Genomic_DNA"/>
</dbReference>
<keyword evidence="2" id="KW-1185">Reference proteome</keyword>
<evidence type="ECO:0000313" key="1">
    <source>
        <dbReference type="EMBL" id="NBG96694.1"/>
    </source>
</evidence>
<gene>
    <name evidence="1" type="ORF">GTQ45_13215</name>
</gene>
<dbReference type="OrthoDB" id="9810084at2"/>